<dbReference type="GO" id="GO:0003746">
    <property type="term" value="F:translation elongation factor activity"/>
    <property type="evidence" value="ECO:0007669"/>
    <property type="project" value="UniProtKB-KW"/>
</dbReference>
<protein>
    <submittedName>
        <fullName evidence="1">Elongation factor P hydroxylase</fullName>
    </submittedName>
</protein>
<reference evidence="1 2" key="1">
    <citation type="submission" date="2021-03" db="EMBL/GenBank/DDBJ databases">
        <authorList>
            <person name="Shang D.-D."/>
            <person name="Du Z.-J."/>
            <person name="Chen G.-J."/>
        </authorList>
    </citation>
    <scope>NUCLEOTIDE SEQUENCE [LARGE SCALE GENOMIC DNA]</scope>
    <source>
        <strain evidence="1 2">F1192</strain>
    </source>
</reference>
<dbReference type="Pfam" id="PF04315">
    <property type="entry name" value="EpmC"/>
    <property type="match status" value="1"/>
</dbReference>
<evidence type="ECO:0000313" key="2">
    <source>
        <dbReference type="Proteomes" id="UP000664554"/>
    </source>
</evidence>
<dbReference type="InterPro" id="IPR007411">
    <property type="entry name" value="EpmC"/>
</dbReference>
<proteinExistence type="predicted"/>
<dbReference type="Proteomes" id="UP000664554">
    <property type="component" value="Unassembled WGS sequence"/>
</dbReference>
<sequence length="265" mass="30271">MISTMDNHDFTALLTSDQSVALLNSLSELQGFTSSIPKTEHASIITDDVTDIAYDKRIKPYLTSAQQQWKIINAEYHSQASIFDTTLNAQVQHDYESAISDWLISLFNQLFSEQNVELVRGDKEPEYFPAKNNSPARIEFAHGFFASALHELSHWCIAGKKRRQLPDYGYWYAPDGRNAAQQQAFEQLEIKPQALECLFTLACKRHFQVSQDNLFADFDTTTSTFAADVYQQALQYIQVPQTLPRDAKVLLWALLWINICPYSQS</sequence>
<name>A0ABS3NKW6_9GAMM</name>
<comment type="caution">
    <text evidence="1">The sequence shown here is derived from an EMBL/GenBank/DDBJ whole genome shotgun (WGS) entry which is preliminary data.</text>
</comment>
<dbReference type="RefSeq" id="WP_207989359.1">
    <property type="nucleotide sequence ID" value="NZ_JAGBKM010000002.1"/>
</dbReference>
<keyword evidence="1" id="KW-0648">Protein biosynthesis</keyword>
<accession>A0ABS3NKW6</accession>
<organism evidence="1 2">
    <name type="scientific">Psychrobacter coccoides</name>
    <dbReference type="NCBI Taxonomy" id="2818440"/>
    <lineage>
        <taxon>Bacteria</taxon>
        <taxon>Pseudomonadati</taxon>
        <taxon>Pseudomonadota</taxon>
        <taxon>Gammaproteobacteria</taxon>
        <taxon>Moraxellales</taxon>
        <taxon>Moraxellaceae</taxon>
        <taxon>Psychrobacter</taxon>
    </lineage>
</organism>
<keyword evidence="1" id="KW-0251">Elongation factor</keyword>
<evidence type="ECO:0000313" key="1">
    <source>
        <dbReference type="EMBL" id="MBO1530045.1"/>
    </source>
</evidence>
<gene>
    <name evidence="1" type="ORF">J3492_02320</name>
</gene>
<keyword evidence="2" id="KW-1185">Reference proteome</keyword>
<dbReference type="EMBL" id="JAGBKM010000002">
    <property type="protein sequence ID" value="MBO1530045.1"/>
    <property type="molecule type" value="Genomic_DNA"/>
</dbReference>